<accession>D1PQ99</accession>
<dbReference type="STRING" id="411471.SUBVAR_06567"/>
<feature type="transmembrane region" description="Helical" evidence="1">
    <location>
        <begin position="6"/>
        <end position="27"/>
    </location>
</feature>
<feature type="transmembrane region" description="Helical" evidence="1">
    <location>
        <begin position="39"/>
        <end position="60"/>
    </location>
</feature>
<dbReference type="OrthoDB" id="5673755at2"/>
<evidence type="ECO:0000313" key="2">
    <source>
        <dbReference type="EMBL" id="EFB75152.1"/>
    </source>
</evidence>
<sequence length="219" mass="25748">MDFFEFLQKFFLLLLPGTLGTYLFNLLNIHKEEHYYFEFLKIVIFSFTSYLLSDFLISIIKLFVPSFICSPIDIIHQIASANTTIPTSNVVWAIVVSLLLACLFTKAIYQNWLFKLANFLNLTGRIDNQTVWEHFFDDNDIVILRDSVTKNTYYGKVYSYSDNSPNREICFSDVYVYDQYSEFLYHAQKLYLSRAHNKFTIEMQDENDTTNQNKGVIKS</sequence>
<dbReference type="Pfam" id="PF19865">
    <property type="entry name" value="DUF6338"/>
    <property type="match status" value="1"/>
</dbReference>
<keyword evidence="1" id="KW-0472">Membrane</keyword>
<proteinExistence type="predicted"/>
<dbReference type="InterPro" id="IPR045919">
    <property type="entry name" value="DUF6338"/>
</dbReference>
<dbReference type="RefSeq" id="WP_007047929.1">
    <property type="nucleotide sequence ID" value="NZ_GG704770.1"/>
</dbReference>
<evidence type="ECO:0000256" key="1">
    <source>
        <dbReference type="SAM" id="Phobius"/>
    </source>
</evidence>
<gene>
    <name evidence="2" type="ORF">SUBVAR_06567</name>
</gene>
<evidence type="ECO:0000313" key="3">
    <source>
        <dbReference type="Proteomes" id="UP000003438"/>
    </source>
</evidence>
<dbReference type="HOGENOM" id="CLU_103739_0_0_9"/>
<keyword evidence="1" id="KW-0812">Transmembrane</keyword>
<keyword evidence="3" id="KW-1185">Reference proteome</keyword>
<dbReference type="AlphaFoldDB" id="D1PQ99"/>
<reference evidence="2" key="1">
    <citation type="submission" date="2009-12" db="EMBL/GenBank/DDBJ databases">
        <authorList>
            <person name="Weinstock G."/>
            <person name="Sodergren E."/>
            <person name="Clifton S."/>
            <person name="Fulton L."/>
            <person name="Fulton B."/>
            <person name="Courtney L."/>
            <person name="Fronick C."/>
            <person name="Harrison M."/>
            <person name="Strong C."/>
            <person name="Farmer C."/>
            <person name="Delahaunty K."/>
            <person name="Markovic C."/>
            <person name="Hall O."/>
            <person name="Minx P."/>
            <person name="Tomlinson C."/>
            <person name="Mitreva M."/>
            <person name="Nelson J."/>
            <person name="Hou S."/>
            <person name="Wollam A."/>
            <person name="Pepin K.H."/>
            <person name="Johnson M."/>
            <person name="Bhonagiri V."/>
            <person name="Nash W.E."/>
            <person name="Warren W."/>
            <person name="Chinwalla A."/>
            <person name="Mardis E.R."/>
            <person name="Wilson R.K."/>
        </authorList>
    </citation>
    <scope>NUCLEOTIDE SEQUENCE [LARGE SCALE GENOMIC DNA]</scope>
    <source>
        <strain evidence="2">DSM 15176</strain>
    </source>
</reference>
<organism evidence="2 3">
    <name type="scientific">Subdoligranulum variabile DSM 15176</name>
    <dbReference type="NCBI Taxonomy" id="411471"/>
    <lineage>
        <taxon>Bacteria</taxon>
        <taxon>Bacillati</taxon>
        <taxon>Bacillota</taxon>
        <taxon>Clostridia</taxon>
        <taxon>Eubacteriales</taxon>
        <taxon>Oscillospiraceae</taxon>
        <taxon>Subdoligranulum</taxon>
    </lineage>
</organism>
<feature type="transmembrane region" description="Helical" evidence="1">
    <location>
        <begin position="90"/>
        <end position="109"/>
    </location>
</feature>
<dbReference type="EMBL" id="ACBY02000033">
    <property type="protein sequence ID" value="EFB75152.1"/>
    <property type="molecule type" value="Genomic_DNA"/>
</dbReference>
<dbReference type="Proteomes" id="UP000003438">
    <property type="component" value="Unassembled WGS sequence"/>
</dbReference>
<keyword evidence="1" id="KW-1133">Transmembrane helix</keyword>
<comment type="caution">
    <text evidence="2">The sequence shown here is derived from an EMBL/GenBank/DDBJ whole genome shotgun (WGS) entry which is preliminary data.</text>
</comment>
<name>D1PQ99_9FIRM</name>
<protein>
    <submittedName>
        <fullName evidence="2">Uncharacterized protein</fullName>
    </submittedName>
</protein>